<dbReference type="GO" id="GO:0003254">
    <property type="term" value="P:regulation of membrane depolarization"/>
    <property type="evidence" value="ECO:0007669"/>
    <property type="project" value="TreeGrafter"/>
</dbReference>
<dbReference type="GO" id="GO:0035725">
    <property type="term" value="P:sodium ion transmembrane transport"/>
    <property type="evidence" value="ECO:0007669"/>
    <property type="project" value="TreeGrafter"/>
</dbReference>
<dbReference type="PANTHER" id="PTHR45689">
    <property type="entry name" value="I[[H]] CHANNEL, ISOFORM E"/>
    <property type="match status" value="1"/>
</dbReference>
<dbReference type="SUPFAM" id="SSF81324">
    <property type="entry name" value="Voltage-gated potassium channels"/>
    <property type="match status" value="1"/>
</dbReference>
<name>A0A812NGH1_9DINO</name>
<dbReference type="PANTHER" id="PTHR45689:SF5">
    <property type="entry name" value="I[[H]] CHANNEL, ISOFORM E"/>
    <property type="match status" value="1"/>
</dbReference>
<dbReference type="Pfam" id="PF00520">
    <property type="entry name" value="Ion_trans"/>
    <property type="match status" value="1"/>
</dbReference>
<keyword evidence="3 5" id="KW-1133">Transmembrane helix</keyword>
<dbReference type="GO" id="GO:0098855">
    <property type="term" value="C:HCN channel complex"/>
    <property type="evidence" value="ECO:0007669"/>
    <property type="project" value="TreeGrafter"/>
</dbReference>
<keyword evidence="8" id="KW-1185">Reference proteome</keyword>
<comment type="subcellular location">
    <subcellularLocation>
        <location evidence="1">Membrane</location>
        <topology evidence="1">Multi-pass membrane protein</topology>
    </subcellularLocation>
</comment>
<feature type="transmembrane region" description="Helical" evidence="5">
    <location>
        <begin position="224"/>
        <end position="251"/>
    </location>
</feature>
<dbReference type="InterPro" id="IPR018490">
    <property type="entry name" value="cNMP-bd_dom_sf"/>
</dbReference>
<evidence type="ECO:0000256" key="4">
    <source>
        <dbReference type="ARBA" id="ARBA00023136"/>
    </source>
</evidence>
<dbReference type="SUPFAM" id="SSF51206">
    <property type="entry name" value="cAMP-binding domain-like"/>
    <property type="match status" value="1"/>
</dbReference>
<sequence>MQIAATHWGISDAWPQLIKDIVALPLLLAMSVRIEELFTSWRYLSMVGTIYWSMDICLSFFTGYYHKGSLVSDVPKIAWVYFKSWFLIDLFLTALDISVELGADLGEAFVAVRFLRFLRFIRLLRWDKFSQISVFFQDQFDSPAASLEFSLLVVMIVMMLLEHVIACCWFGLGRMDSPTGTWLTKSIVADGSFVNQYTYSLRWALSQLGIGSTEIEAITEAEGYYSVAVAFVSIIIFATVLSSMTSLVTALHSRRTEEKRQFGMLKRFLRQSRIPKGLNERIMRFLRYAYHEKALTAQDYPTILDLLSKPLQAELDFARYKAYIFSVPFLEHLHSSAAGLHAGRVLQEIARKAVFLVDAAEAEIVFCSGGMADACFVTIDGSLKYTQGESCTEAIAAGVLISEMCFWTYWHHVGDLISVTFSKLAKLDAETVCKCISPAVELQNEASRYARRYVDALNMEEELSDIWMCPESYLAVYSGALALGCFTTSGKG</sequence>
<dbReference type="GO" id="GO:0005249">
    <property type="term" value="F:voltage-gated potassium channel activity"/>
    <property type="evidence" value="ECO:0007669"/>
    <property type="project" value="TreeGrafter"/>
</dbReference>
<evidence type="ECO:0000313" key="7">
    <source>
        <dbReference type="EMBL" id="CAE7305791.1"/>
    </source>
</evidence>
<protein>
    <submittedName>
        <fullName evidence="7">Kcnh5 protein</fullName>
    </submittedName>
</protein>
<dbReference type="OrthoDB" id="446954at2759"/>
<dbReference type="Gene3D" id="1.10.287.630">
    <property type="entry name" value="Helix hairpin bin"/>
    <property type="match status" value="1"/>
</dbReference>
<dbReference type="InterPro" id="IPR005821">
    <property type="entry name" value="Ion_trans_dom"/>
</dbReference>
<evidence type="ECO:0000256" key="1">
    <source>
        <dbReference type="ARBA" id="ARBA00004141"/>
    </source>
</evidence>
<proteinExistence type="predicted"/>
<feature type="domain" description="Ion transport" evidence="6">
    <location>
        <begin position="36"/>
        <end position="253"/>
    </location>
</feature>
<feature type="transmembrane region" description="Helical" evidence="5">
    <location>
        <begin position="149"/>
        <end position="172"/>
    </location>
</feature>
<accession>A0A812NGH1</accession>
<dbReference type="Proteomes" id="UP000604046">
    <property type="component" value="Unassembled WGS sequence"/>
</dbReference>
<evidence type="ECO:0000259" key="6">
    <source>
        <dbReference type="Pfam" id="PF00520"/>
    </source>
</evidence>
<dbReference type="Gene3D" id="1.10.287.70">
    <property type="match status" value="1"/>
</dbReference>
<organism evidence="7 8">
    <name type="scientific">Symbiodinium natans</name>
    <dbReference type="NCBI Taxonomy" id="878477"/>
    <lineage>
        <taxon>Eukaryota</taxon>
        <taxon>Sar</taxon>
        <taxon>Alveolata</taxon>
        <taxon>Dinophyceae</taxon>
        <taxon>Suessiales</taxon>
        <taxon>Symbiodiniaceae</taxon>
        <taxon>Symbiodinium</taxon>
    </lineage>
</organism>
<evidence type="ECO:0000313" key="8">
    <source>
        <dbReference type="Proteomes" id="UP000604046"/>
    </source>
</evidence>
<dbReference type="InterPro" id="IPR051413">
    <property type="entry name" value="K/Na_HCN_channel"/>
</dbReference>
<reference evidence="7" key="1">
    <citation type="submission" date="2021-02" db="EMBL/GenBank/DDBJ databases">
        <authorList>
            <person name="Dougan E. K."/>
            <person name="Rhodes N."/>
            <person name="Thang M."/>
            <person name="Chan C."/>
        </authorList>
    </citation>
    <scope>NUCLEOTIDE SEQUENCE</scope>
</reference>
<comment type="caution">
    <text evidence="7">The sequence shown here is derived from an EMBL/GenBank/DDBJ whole genome shotgun (WGS) entry which is preliminary data.</text>
</comment>
<evidence type="ECO:0000256" key="5">
    <source>
        <dbReference type="SAM" id="Phobius"/>
    </source>
</evidence>
<keyword evidence="4 5" id="KW-0472">Membrane</keyword>
<feature type="transmembrane region" description="Helical" evidence="5">
    <location>
        <begin position="43"/>
        <end position="65"/>
    </location>
</feature>
<evidence type="ECO:0000256" key="3">
    <source>
        <dbReference type="ARBA" id="ARBA00022989"/>
    </source>
</evidence>
<gene>
    <name evidence="7" type="primary">Kcnh5</name>
    <name evidence="7" type="ORF">SNAT2548_LOCUS16070</name>
</gene>
<dbReference type="EMBL" id="CAJNDS010002073">
    <property type="protein sequence ID" value="CAE7305791.1"/>
    <property type="molecule type" value="Genomic_DNA"/>
</dbReference>
<keyword evidence="2 5" id="KW-0812">Transmembrane</keyword>
<dbReference type="AlphaFoldDB" id="A0A812NGH1"/>
<evidence type="ECO:0000256" key="2">
    <source>
        <dbReference type="ARBA" id="ARBA00022692"/>
    </source>
</evidence>